<dbReference type="SMART" id="SM00369">
    <property type="entry name" value="LRR_TYP"/>
    <property type="match status" value="6"/>
</dbReference>
<accession>A0AAE0LHW5</accession>
<keyword evidence="7" id="KW-1185">Reference proteome</keyword>
<protein>
    <submittedName>
        <fullName evidence="6">Uncharacterized protein</fullName>
    </submittedName>
</protein>
<dbReference type="Pfam" id="PF13855">
    <property type="entry name" value="LRR_8"/>
    <property type="match status" value="1"/>
</dbReference>
<dbReference type="Gene3D" id="1.20.5.190">
    <property type="match status" value="1"/>
</dbReference>
<evidence type="ECO:0000256" key="5">
    <source>
        <dbReference type="SAM" id="MobiDB-lite"/>
    </source>
</evidence>
<feature type="compositionally biased region" description="Polar residues" evidence="5">
    <location>
        <begin position="1777"/>
        <end position="1792"/>
    </location>
</feature>
<dbReference type="PANTHER" id="PTHR15454:SF56">
    <property type="entry name" value="PROTEIN PHOSPHATASE 1 REGULATORY SUBUNIT 7-RELATED"/>
    <property type="match status" value="1"/>
</dbReference>
<sequence length="1864" mass="201119">MDESSIDAEVLRDLEALGDDDDNESVVSETDTLLSIHDTAHLLESDEEEEERAGTCSEALARFQTACASREAKLDAFQRDLEETTAAMQRVVESAPPSRTSSRPTSQPAGHGEEDLEEGIGTLPALAEGDLEGVQVDEAMRTIQAEREAMLLEYKAQEAERARQREAEAEMRRARDAAAAEASAAAQAAAEQKLEEERLEALARLQAMREEEQARVEEQMEMERAAEAEEVAFEERLKAARAAEMEEQAEMQRQRIELREAAAKQRAETRAQELARRLAVGRITRAYLAYQLSDARIMRHVAVTRMQALVRGALGRRDAGMQRQRCGARDALAAALHAGTADEVQAALAAARGLGLQEEAATAAEAHAAEVGASGRRLREAAAGGGAEEFHAALKEARRLRTSDAEREACAARFSERVKHCRTELQAAAARASREEAEVLCEEALRLGVEASEGEAALERVVTRDLQLVAELERLAAARQVDPEQLAAIVAEARQVGLLEAAATAKATYQRRRGELTLRLEEAAASKTAAEVAELGEESRLLGLGPGIVQEAQQTLGRRREQAVAAAQAAAAGGSRAEVEIQLAEVRRVGGDAGARGGGAEMAAQQIQKALEFREEALQAELRGAARNGSYREAQSAARKAQRLGGMEGDLADAEAEMSARVRRAATSLQQLVEQAMAAAARDDVTMADEAQWEAAAQEALQLGLAELAAAGRRAVRVEAGVRAAELAGVIAASVATRDEHGAVLESQVDTSAITHGEQGIGGSVLQVLREAGPEALWAWPVPVGLEDVAAAARGRRCSSEAGGSRFLEGAEEEEESVHPQLADVHPGGDSEPYEDAGDTLPLTRKLLEANAGARDLKGAVRVDLGLEGLTSMRGLEQCPSLQVLLMNVNKVRRLEGLERCPQLEVLSMCDNQLSRVEGLERLSKLRALSLDVNRLTRVEALEGCPDLRHLSLCSNRITDLSGLAGLCNLRRLQLSSNAITSFGDALSYCSALQHLDVTVNQLSSLDGVGDCRQLQSLGASDNPLRALSGGGGLRLPLLRHLWLNRALLRSLPSLQGLPLLQSLHLQENRIAHLEPLRCCPLLRVLDLSFNRIERLEEVWALEGCSEMEVVQLNDNPVAAHPEYHAALQQLLPRLRELDNEAVVAVQQVAQGMRAMGAAPHVALPCLRRQLLSGRMLYSGEYFLPRSQHAVLMARLLARLHWEASWLGGALGSNGIQSTPEPQACSGMEAETSTEGVSALEAAAAGWSRSTAAHMGAVQRAEVSAAEAKLAAETGGVRGSRGSLEESSAHGAETELCGVLQRHLREHQSKDVGRYQAAFKVNQGYAARRQRWRVSSATRIQARWRGCRARQMAARVASERRDGERMSAAGQLQAAWRGYRVRAGDDLAQRRADLAQRRAAAAAAAEDEWRRRLQAEAEAREALEAEMVPRIQAVWRGVRVRRRIRAAQEAARFLDDDDDWDQGDVAILLPPDSLNLDEPLPSTTMLPPASAPQPPPAPPQHHAEVPVHGHFHPPPAAEHSAPQPPPRGAAWATPPATGDPYAAPPAPRGATWDDNGHRLPGDQDPAAHGDGAGGGRCAEAAGRDFGEESRHSAESIGGSCRPDGYAPSSAGDSEASAASAMSEGRGAGGRGRVRGEKHRQRVQEVMHQWGFKDEASAELYLKSQARHNKPKRHHAREEKFRDPQRRLDRLKKEMEHQPAVATRVVPERPQLGLKSAQVQQLQQQQPLAQQPPLTYMQQENLTPRTARPPPLRPPSGRVPGGPGGLDLISPGFKAGPSSRTPLQSPYDTGGLQQFQSELPNQKLMRKSQEKKATRLPPMLNNFVSQQTMEFDSMPGAGGGGASSLAPNIGSGKRGVSARGVSARR</sequence>
<feature type="region of interest" description="Disordered" evidence="5">
    <location>
        <begin position="801"/>
        <end position="836"/>
    </location>
</feature>
<feature type="compositionally biased region" description="Pro residues" evidence="5">
    <location>
        <begin position="1489"/>
        <end position="1499"/>
    </location>
</feature>
<dbReference type="Proteomes" id="UP001190700">
    <property type="component" value="Unassembled WGS sequence"/>
</dbReference>
<feature type="region of interest" description="Disordered" evidence="5">
    <location>
        <begin position="1829"/>
        <end position="1864"/>
    </location>
</feature>
<feature type="region of interest" description="Disordered" evidence="5">
    <location>
        <begin position="1660"/>
        <end position="1792"/>
    </location>
</feature>
<evidence type="ECO:0000256" key="2">
    <source>
        <dbReference type="ARBA" id="ARBA00022614"/>
    </source>
</evidence>
<evidence type="ECO:0000256" key="4">
    <source>
        <dbReference type="SAM" id="Coils"/>
    </source>
</evidence>
<dbReference type="SMART" id="SM00015">
    <property type="entry name" value="IQ"/>
    <property type="match status" value="4"/>
</dbReference>
<dbReference type="EMBL" id="LGRX02001865">
    <property type="protein sequence ID" value="KAK3285364.1"/>
    <property type="molecule type" value="Genomic_DNA"/>
</dbReference>
<dbReference type="InterPro" id="IPR001611">
    <property type="entry name" value="Leu-rich_rpt"/>
</dbReference>
<dbReference type="PROSITE" id="PS51450">
    <property type="entry name" value="LRR"/>
    <property type="match status" value="5"/>
</dbReference>
<keyword evidence="4" id="KW-0175">Coiled coil</keyword>
<evidence type="ECO:0000256" key="3">
    <source>
        <dbReference type="ARBA" id="ARBA00022737"/>
    </source>
</evidence>
<evidence type="ECO:0000256" key="1">
    <source>
        <dbReference type="ARBA" id="ARBA00004430"/>
    </source>
</evidence>
<gene>
    <name evidence="6" type="ORF">CYMTET_7035</name>
</gene>
<name>A0AAE0LHW5_9CHLO</name>
<dbReference type="Pfam" id="PF00612">
    <property type="entry name" value="IQ"/>
    <property type="match status" value="2"/>
</dbReference>
<reference evidence="6 7" key="1">
    <citation type="journal article" date="2015" name="Genome Biol. Evol.">
        <title>Comparative Genomics of a Bacterivorous Green Alga Reveals Evolutionary Causalities and Consequences of Phago-Mixotrophic Mode of Nutrition.</title>
        <authorList>
            <person name="Burns J.A."/>
            <person name="Paasch A."/>
            <person name="Narechania A."/>
            <person name="Kim E."/>
        </authorList>
    </citation>
    <scope>NUCLEOTIDE SEQUENCE [LARGE SCALE GENOMIC DNA]</scope>
    <source>
        <strain evidence="6 7">PLY_AMNH</strain>
    </source>
</reference>
<feature type="compositionally biased region" description="Low complexity" evidence="5">
    <location>
        <begin position="1606"/>
        <end position="1624"/>
    </location>
</feature>
<organism evidence="6 7">
    <name type="scientific">Cymbomonas tetramitiformis</name>
    <dbReference type="NCBI Taxonomy" id="36881"/>
    <lineage>
        <taxon>Eukaryota</taxon>
        <taxon>Viridiplantae</taxon>
        <taxon>Chlorophyta</taxon>
        <taxon>Pyramimonadophyceae</taxon>
        <taxon>Pyramimonadales</taxon>
        <taxon>Pyramimonadaceae</taxon>
        <taxon>Cymbomonas</taxon>
    </lineage>
</organism>
<dbReference type="PROSITE" id="PS50096">
    <property type="entry name" value="IQ"/>
    <property type="match status" value="4"/>
</dbReference>
<dbReference type="Gene3D" id="3.80.10.10">
    <property type="entry name" value="Ribonuclease Inhibitor"/>
    <property type="match status" value="2"/>
</dbReference>
<feature type="region of interest" description="Disordered" evidence="5">
    <location>
        <begin position="1471"/>
        <end position="1641"/>
    </location>
</feature>
<feature type="coiled-coil region" evidence="4">
    <location>
        <begin position="140"/>
        <end position="268"/>
    </location>
</feature>
<dbReference type="PANTHER" id="PTHR15454">
    <property type="entry name" value="NISCHARIN RELATED"/>
    <property type="match status" value="1"/>
</dbReference>
<dbReference type="SUPFAM" id="SSF52058">
    <property type="entry name" value="L domain-like"/>
    <property type="match status" value="1"/>
</dbReference>
<keyword evidence="3" id="KW-0677">Repeat</keyword>
<dbReference type="InterPro" id="IPR032675">
    <property type="entry name" value="LRR_dom_sf"/>
</dbReference>
<dbReference type="GO" id="GO:0005930">
    <property type="term" value="C:axoneme"/>
    <property type="evidence" value="ECO:0007669"/>
    <property type="project" value="UniProtKB-SubCell"/>
</dbReference>
<feature type="compositionally biased region" description="Low complexity" evidence="5">
    <location>
        <begin position="94"/>
        <end position="109"/>
    </location>
</feature>
<dbReference type="SMART" id="SM00365">
    <property type="entry name" value="LRR_SD22"/>
    <property type="match status" value="6"/>
</dbReference>
<keyword evidence="2" id="KW-0433">Leucine-rich repeat</keyword>
<evidence type="ECO:0000313" key="6">
    <source>
        <dbReference type="EMBL" id="KAK3285364.1"/>
    </source>
</evidence>
<feature type="compositionally biased region" description="Basic and acidic residues" evidence="5">
    <location>
        <begin position="1581"/>
        <end position="1593"/>
    </location>
</feature>
<evidence type="ECO:0000313" key="7">
    <source>
        <dbReference type="Proteomes" id="UP001190700"/>
    </source>
</evidence>
<dbReference type="InterPro" id="IPR000048">
    <property type="entry name" value="IQ_motif_EF-hand-BS"/>
</dbReference>
<proteinExistence type="predicted"/>
<feature type="compositionally biased region" description="Basic and acidic residues" evidence="5">
    <location>
        <begin position="1675"/>
        <end position="1696"/>
    </location>
</feature>
<feature type="compositionally biased region" description="Basic and acidic residues" evidence="5">
    <location>
        <begin position="1554"/>
        <end position="1567"/>
    </location>
</feature>
<feature type="compositionally biased region" description="Low complexity" evidence="5">
    <location>
        <begin position="1716"/>
        <end position="1733"/>
    </location>
</feature>
<comment type="caution">
    <text evidence="6">The sequence shown here is derived from an EMBL/GenBank/DDBJ whole genome shotgun (WGS) entry which is preliminary data.</text>
</comment>
<feature type="compositionally biased region" description="Basic residues" evidence="5">
    <location>
        <begin position="1631"/>
        <end position="1640"/>
    </location>
</feature>
<comment type="subcellular location">
    <subcellularLocation>
        <location evidence="1">Cytoplasm</location>
        <location evidence="1">Cytoskeleton</location>
        <location evidence="1">Cilium axoneme</location>
    </subcellularLocation>
</comment>
<feature type="region of interest" description="Disordered" evidence="5">
    <location>
        <begin position="90"/>
        <end position="116"/>
    </location>
</feature>
<feature type="compositionally biased region" description="Pro residues" evidence="5">
    <location>
        <begin position="1512"/>
        <end position="1527"/>
    </location>
</feature>
<feature type="compositionally biased region" description="Basic residues" evidence="5">
    <location>
        <begin position="1664"/>
        <end position="1674"/>
    </location>
</feature>
<dbReference type="InterPro" id="IPR003591">
    <property type="entry name" value="Leu-rich_rpt_typical-subtyp"/>
</dbReference>